<evidence type="ECO:0000313" key="2">
    <source>
        <dbReference type="Proteomes" id="UP000324222"/>
    </source>
</evidence>
<organism evidence="1 2">
    <name type="scientific">Portunus trituberculatus</name>
    <name type="common">Swimming crab</name>
    <name type="synonym">Neptunus trituberculatus</name>
    <dbReference type="NCBI Taxonomy" id="210409"/>
    <lineage>
        <taxon>Eukaryota</taxon>
        <taxon>Metazoa</taxon>
        <taxon>Ecdysozoa</taxon>
        <taxon>Arthropoda</taxon>
        <taxon>Crustacea</taxon>
        <taxon>Multicrustacea</taxon>
        <taxon>Malacostraca</taxon>
        <taxon>Eumalacostraca</taxon>
        <taxon>Eucarida</taxon>
        <taxon>Decapoda</taxon>
        <taxon>Pleocyemata</taxon>
        <taxon>Brachyura</taxon>
        <taxon>Eubrachyura</taxon>
        <taxon>Portunoidea</taxon>
        <taxon>Portunidae</taxon>
        <taxon>Portuninae</taxon>
        <taxon>Portunus</taxon>
    </lineage>
</organism>
<dbReference type="Proteomes" id="UP000324222">
    <property type="component" value="Unassembled WGS sequence"/>
</dbReference>
<dbReference type="AlphaFoldDB" id="A0A5B7CTB8"/>
<accession>A0A5B7CTB8</accession>
<keyword evidence="2" id="KW-1185">Reference proteome</keyword>
<gene>
    <name evidence="1" type="ORF">E2C01_005796</name>
</gene>
<reference evidence="1 2" key="1">
    <citation type="submission" date="2019-05" db="EMBL/GenBank/DDBJ databases">
        <title>Another draft genome of Portunus trituberculatus and its Hox gene families provides insights of decapod evolution.</title>
        <authorList>
            <person name="Jeong J.-H."/>
            <person name="Song I."/>
            <person name="Kim S."/>
            <person name="Choi T."/>
            <person name="Kim D."/>
            <person name="Ryu S."/>
            <person name="Kim W."/>
        </authorList>
    </citation>
    <scope>NUCLEOTIDE SEQUENCE [LARGE SCALE GENOMIC DNA]</scope>
    <source>
        <tissue evidence="1">Muscle</tissue>
    </source>
</reference>
<name>A0A5B7CTB8_PORTR</name>
<sequence length="76" mass="8260">MPIDYNSAITNTITIITSIGDEGGGGGEAEERCQKSGESCVSFKSRCEGRWQNRILCLSKGDMRSTQEGYAGEIEH</sequence>
<dbReference type="EMBL" id="VSRR010000256">
    <property type="protein sequence ID" value="MPC13077.1"/>
    <property type="molecule type" value="Genomic_DNA"/>
</dbReference>
<evidence type="ECO:0000313" key="1">
    <source>
        <dbReference type="EMBL" id="MPC13077.1"/>
    </source>
</evidence>
<protein>
    <submittedName>
        <fullName evidence="1">Uncharacterized protein</fullName>
    </submittedName>
</protein>
<comment type="caution">
    <text evidence="1">The sequence shown here is derived from an EMBL/GenBank/DDBJ whole genome shotgun (WGS) entry which is preliminary data.</text>
</comment>
<proteinExistence type="predicted"/>